<accession>A0AAE1QK55</accession>
<feature type="coiled-coil region" evidence="1">
    <location>
        <begin position="22"/>
        <end position="56"/>
    </location>
</feature>
<gene>
    <name evidence="2" type="ORF">Pmani_001699</name>
</gene>
<dbReference type="Proteomes" id="UP001292094">
    <property type="component" value="Unassembled WGS sequence"/>
</dbReference>
<sequence>MRYSLMVMVSSTAWEDFWRQQASALAKQFIDTQQQLENLQQTHESLTRQIHQVFNEDQVTALSSAAGRMHVTEATLRVASVTSDMGPANVAMWRTFGVGVSKTSGASNPTIKCCVEHPADS</sequence>
<organism evidence="2 3">
    <name type="scientific">Petrolisthes manimaculis</name>
    <dbReference type="NCBI Taxonomy" id="1843537"/>
    <lineage>
        <taxon>Eukaryota</taxon>
        <taxon>Metazoa</taxon>
        <taxon>Ecdysozoa</taxon>
        <taxon>Arthropoda</taxon>
        <taxon>Crustacea</taxon>
        <taxon>Multicrustacea</taxon>
        <taxon>Malacostraca</taxon>
        <taxon>Eumalacostraca</taxon>
        <taxon>Eucarida</taxon>
        <taxon>Decapoda</taxon>
        <taxon>Pleocyemata</taxon>
        <taxon>Anomura</taxon>
        <taxon>Galatheoidea</taxon>
        <taxon>Porcellanidae</taxon>
        <taxon>Petrolisthes</taxon>
    </lineage>
</organism>
<keyword evidence="1" id="KW-0175">Coiled coil</keyword>
<reference evidence="2" key="1">
    <citation type="submission" date="2023-11" db="EMBL/GenBank/DDBJ databases">
        <title>Genome assemblies of two species of porcelain crab, Petrolisthes cinctipes and Petrolisthes manimaculis (Anomura: Porcellanidae).</title>
        <authorList>
            <person name="Angst P."/>
        </authorList>
    </citation>
    <scope>NUCLEOTIDE SEQUENCE</scope>
    <source>
        <strain evidence="2">PB745_02</strain>
        <tissue evidence="2">Gill</tissue>
    </source>
</reference>
<evidence type="ECO:0000313" key="3">
    <source>
        <dbReference type="Proteomes" id="UP001292094"/>
    </source>
</evidence>
<protein>
    <submittedName>
        <fullName evidence="2">Uncharacterized protein</fullName>
    </submittedName>
</protein>
<proteinExistence type="predicted"/>
<comment type="caution">
    <text evidence="2">The sequence shown here is derived from an EMBL/GenBank/DDBJ whole genome shotgun (WGS) entry which is preliminary data.</text>
</comment>
<dbReference type="AlphaFoldDB" id="A0AAE1QK55"/>
<dbReference type="EMBL" id="JAWZYT010000119">
    <property type="protein sequence ID" value="KAK4327850.1"/>
    <property type="molecule type" value="Genomic_DNA"/>
</dbReference>
<keyword evidence="3" id="KW-1185">Reference proteome</keyword>
<evidence type="ECO:0000313" key="2">
    <source>
        <dbReference type="EMBL" id="KAK4327850.1"/>
    </source>
</evidence>
<name>A0AAE1QK55_9EUCA</name>
<evidence type="ECO:0000256" key="1">
    <source>
        <dbReference type="SAM" id="Coils"/>
    </source>
</evidence>